<dbReference type="Pfam" id="PF07005">
    <property type="entry name" value="SBD_N"/>
    <property type="match status" value="1"/>
</dbReference>
<dbReference type="Proteomes" id="UP000230914">
    <property type="component" value="Unassembled WGS sequence"/>
</dbReference>
<proteinExistence type="inferred from homology"/>
<dbReference type="Pfam" id="PF17042">
    <property type="entry name" value="NBD_C"/>
    <property type="match status" value="1"/>
</dbReference>
<dbReference type="InterPro" id="IPR042213">
    <property type="entry name" value="NBD_C_sf"/>
</dbReference>
<evidence type="ECO:0000256" key="6">
    <source>
        <dbReference type="ARBA" id="ARBA00023277"/>
    </source>
</evidence>
<dbReference type="InterPro" id="IPR031475">
    <property type="entry name" value="NBD_C"/>
</dbReference>
<keyword evidence="5" id="KW-0067">ATP-binding</keyword>
<keyword evidence="4" id="KW-0418">Kinase</keyword>
<evidence type="ECO:0000256" key="4">
    <source>
        <dbReference type="ARBA" id="ARBA00022777"/>
    </source>
</evidence>
<evidence type="ECO:0000256" key="2">
    <source>
        <dbReference type="ARBA" id="ARBA00022679"/>
    </source>
</evidence>
<dbReference type="AlphaFoldDB" id="A0A2G6KBP8"/>
<keyword evidence="3" id="KW-0547">Nucleotide-binding</keyword>
<feature type="domain" description="Four-carbon acid sugar kinase nucleotide binding" evidence="8">
    <location>
        <begin position="235"/>
        <end position="368"/>
    </location>
</feature>
<comment type="caution">
    <text evidence="9">The sequence shown here is derived from an EMBL/GenBank/DDBJ whole genome shotgun (WGS) entry which is preliminary data.</text>
</comment>
<feature type="domain" description="Four-carbon acid sugar kinase N-terminal" evidence="7">
    <location>
        <begin position="7"/>
        <end position="212"/>
    </location>
</feature>
<dbReference type="SUPFAM" id="SSF142764">
    <property type="entry name" value="YgbK-like"/>
    <property type="match status" value="1"/>
</dbReference>
<evidence type="ECO:0000313" key="9">
    <source>
        <dbReference type="EMBL" id="PIE33087.1"/>
    </source>
</evidence>
<name>A0A2G6KBP8_9ACTN</name>
<evidence type="ECO:0000256" key="5">
    <source>
        <dbReference type="ARBA" id="ARBA00022840"/>
    </source>
</evidence>
<dbReference type="InterPro" id="IPR037051">
    <property type="entry name" value="4-carb_acid_sugar_kinase_N_sf"/>
</dbReference>
<organism evidence="9 10">
    <name type="scientific">Ilumatobacter coccineus</name>
    <dbReference type="NCBI Taxonomy" id="467094"/>
    <lineage>
        <taxon>Bacteria</taxon>
        <taxon>Bacillati</taxon>
        <taxon>Actinomycetota</taxon>
        <taxon>Acidimicrobiia</taxon>
        <taxon>Acidimicrobiales</taxon>
        <taxon>Ilumatobacteraceae</taxon>
        <taxon>Ilumatobacter</taxon>
    </lineage>
</organism>
<gene>
    <name evidence="9" type="ORF">CSA55_02450</name>
</gene>
<dbReference type="InterPro" id="IPR010737">
    <property type="entry name" value="4-carb_acid_sugar_kinase_N"/>
</dbReference>
<sequence>MDVSYRIVSDDRTGGLETAAVLADRGAGSVPVWVWDASASPPAEQARAMVWDLASRHLPESEAADRARSVPNEGMCGHKVDSALRGNWAVELAARHHESDRPVLLVPALPQLGRWCVDGVVCEHGRPIHTGGGMSDVQRRLVSSRPADFLRQAGVSEVHELSWQSDRGEAWLASPSGIAVVDATDQDEIDEIVTAWTEHPEPILAGPSAIHASVASALGEPLATPALQPVDGPILMVCGSVHPATQAQLLVAEHEGVPVAAIADEITAQVLAQTGEMVLTIDIPVGDVTEPMAVAAAASLAGGATELVRSVPIGALILIGGDTATAILGDDPAVVYRSVDAGTAWLSTPRFDVPILARSGAFGSEHSLVGLMRSTLRQEWTEG</sequence>
<evidence type="ECO:0000259" key="7">
    <source>
        <dbReference type="Pfam" id="PF07005"/>
    </source>
</evidence>
<keyword evidence="2" id="KW-0808">Transferase</keyword>
<dbReference type="Gene3D" id="3.40.980.20">
    <property type="entry name" value="Four-carbon acid sugar kinase, nucleotide binding domain"/>
    <property type="match status" value="1"/>
</dbReference>
<dbReference type="GO" id="GO:0016301">
    <property type="term" value="F:kinase activity"/>
    <property type="evidence" value="ECO:0007669"/>
    <property type="project" value="UniProtKB-KW"/>
</dbReference>
<dbReference type="Gene3D" id="3.40.50.10840">
    <property type="entry name" value="Putative sugar-binding, N-terminal domain"/>
    <property type="match status" value="1"/>
</dbReference>
<evidence type="ECO:0000259" key="8">
    <source>
        <dbReference type="Pfam" id="PF17042"/>
    </source>
</evidence>
<protein>
    <submittedName>
        <fullName evidence="9">Uncharacterized protein</fullName>
    </submittedName>
</protein>
<accession>A0A2G6KBP8</accession>
<evidence type="ECO:0000313" key="10">
    <source>
        <dbReference type="Proteomes" id="UP000230914"/>
    </source>
</evidence>
<dbReference type="EMBL" id="PDSL01000038">
    <property type="protein sequence ID" value="PIE33087.1"/>
    <property type="molecule type" value="Genomic_DNA"/>
</dbReference>
<reference evidence="9 10" key="1">
    <citation type="submission" date="2017-10" db="EMBL/GenBank/DDBJ databases">
        <title>Novel microbial diversity and functional potential in the marine mammal oral microbiome.</title>
        <authorList>
            <person name="Dudek N.K."/>
            <person name="Sun C.L."/>
            <person name="Burstein D."/>
            <person name="Kantor R.S."/>
            <person name="Aliaga Goltsman D.S."/>
            <person name="Bik E.M."/>
            <person name="Thomas B.C."/>
            <person name="Banfield J.F."/>
            <person name="Relman D.A."/>
        </authorList>
    </citation>
    <scope>NUCLEOTIDE SEQUENCE [LARGE SCALE GENOMIC DNA]</scope>
    <source>
        <strain evidence="9">DOLJORAL78_61_10</strain>
    </source>
</reference>
<evidence type="ECO:0000256" key="1">
    <source>
        <dbReference type="ARBA" id="ARBA00005715"/>
    </source>
</evidence>
<evidence type="ECO:0000256" key="3">
    <source>
        <dbReference type="ARBA" id="ARBA00022741"/>
    </source>
</evidence>
<comment type="similarity">
    <text evidence="1">Belongs to the four-carbon acid sugar kinase family.</text>
</comment>
<dbReference type="GO" id="GO:0005524">
    <property type="term" value="F:ATP binding"/>
    <property type="evidence" value="ECO:0007669"/>
    <property type="project" value="UniProtKB-KW"/>
</dbReference>
<keyword evidence="6" id="KW-0119">Carbohydrate metabolism</keyword>